<sequence length="189" mass="21466">MRCASCGEFSLAFLCGSCKRVLAESRLFVREIDGFKIYYFYDFSEIKNLIHSKHYMHGRFVLNSLCKLSFKNFSKIFKPNFALNAIAIDDRNFGGYSHTAILSRALKSEFIKPIFGALHATSNVKYSGENLKFRQSNPRNFKILKEPKFPVILVDDVVTTGTTMLEARDTFIKAGFEVTFGIVLADARS</sequence>
<reference evidence="1 2" key="1">
    <citation type="submission" date="2016-07" db="EMBL/GenBank/DDBJ databases">
        <title>Comparative genomics of the Campylobacter concisus group.</title>
        <authorList>
            <person name="Miller W.G."/>
            <person name="Yee E."/>
            <person name="Chapman M.H."/>
            <person name="Huynh S."/>
            <person name="Bono J.L."/>
            <person name="On S.L.W."/>
            <person name="StLeger J."/>
            <person name="Foster G."/>
            <person name="Parker C.T."/>
        </authorList>
    </citation>
    <scope>NUCLEOTIDE SEQUENCE [LARGE SCALE GENOMIC DNA]</scope>
    <source>
        <strain evidence="1 2">CCUG 21559</strain>
    </source>
</reference>
<name>A0A6G5QG33_9BACT</name>
<organism evidence="1 2">
    <name type="scientific">Campylobacter mucosalis CCUG 21559</name>
    <dbReference type="NCBI Taxonomy" id="1032067"/>
    <lineage>
        <taxon>Bacteria</taxon>
        <taxon>Pseudomonadati</taxon>
        <taxon>Campylobacterota</taxon>
        <taxon>Epsilonproteobacteria</taxon>
        <taxon>Campylobacterales</taxon>
        <taxon>Campylobacteraceae</taxon>
        <taxon>Campylobacter</taxon>
    </lineage>
</organism>
<keyword evidence="1" id="KW-0808">Transferase</keyword>
<keyword evidence="1" id="KW-0328">Glycosyltransferase</keyword>
<keyword evidence="2" id="KW-1185">Reference proteome</keyword>
<dbReference type="RefSeq" id="WP_171993683.1">
    <property type="nucleotide sequence ID" value="NZ_CP012542.1"/>
</dbReference>
<dbReference type="GO" id="GO:0016757">
    <property type="term" value="F:glycosyltransferase activity"/>
    <property type="evidence" value="ECO:0007669"/>
    <property type="project" value="UniProtKB-KW"/>
</dbReference>
<proteinExistence type="predicted"/>
<dbReference type="EMBL" id="CP012542">
    <property type="protein sequence ID" value="QCD44611.1"/>
    <property type="molecule type" value="Genomic_DNA"/>
</dbReference>
<gene>
    <name evidence="1" type="primary">ctsW</name>
    <name evidence="1" type="ORF">CMUC_0816</name>
</gene>
<evidence type="ECO:0000313" key="1">
    <source>
        <dbReference type="EMBL" id="QCD44611.1"/>
    </source>
</evidence>
<dbReference type="CDD" id="cd06223">
    <property type="entry name" value="PRTases_typeI"/>
    <property type="match status" value="1"/>
</dbReference>
<accession>A0A6G5QG33</accession>
<dbReference type="AlphaFoldDB" id="A0A6G5QG33"/>
<dbReference type="InterPro" id="IPR029057">
    <property type="entry name" value="PRTase-like"/>
</dbReference>
<dbReference type="Proteomes" id="UP000503264">
    <property type="component" value="Chromosome"/>
</dbReference>
<protein>
    <submittedName>
        <fullName evidence="1">Transformation system, predicted amidophosphoribosyltransferase CtsW</fullName>
    </submittedName>
</protein>
<evidence type="ECO:0000313" key="2">
    <source>
        <dbReference type="Proteomes" id="UP000503264"/>
    </source>
</evidence>
<dbReference type="Gene3D" id="3.40.50.2020">
    <property type="match status" value="1"/>
</dbReference>
<dbReference type="InterPro" id="IPR000836">
    <property type="entry name" value="PRTase_dom"/>
</dbReference>
<dbReference type="SUPFAM" id="SSF53271">
    <property type="entry name" value="PRTase-like"/>
    <property type="match status" value="1"/>
</dbReference>